<feature type="compositionally biased region" description="Low complexity" evidence="1">
    <location>
        <begin position="475"/>
        <end position="492"/>
    </location>
</feature>
<keyword evidence="3" id="KW-1185">Reference proteome</keyword>
<feature type="compositionally biased region" description="Gly residues" evidence="1">
    <location>
        <begin position="1032"/>
        <end position="1044"/>
    </location>
</feature>
<feature type="region of interest" description="Disordered" evidence="1">
    <location>
        <begin position="70"/>
        <end position="95"/>
    </location>
</feature>
<feature type="region of interest" description="Disordered" evidence="1">
    <location>
        <begin position="225"/>
        <end position="289"/>
    </location>
</feature>
<dbReference type="STRING" id="7168.A0A182NI85"/>
<feature type="region of interest" description="Disordered" evidence="1">
    <location>
        <begin position="1090"/>
        <end position="1142"/>
    </location>
</feature>
<feature type="compositionally biased region" description="Polar residues" evidence="1">
    <location>
        <begin position="553"/>
        <end position="588"/>
    </location>
</feature>
<feature type="compositionally biased region" description="Low complexity" evidence="1">
    <location>
        <begin position="234"/>
        <end position="253"/>
    </location>
</feature>
<feature type="compositionally biased region" description="Low complexity" evidence="1">
    <location>
        <begin position="1092"/>
        <end position="1107"/>
    </location>
</feature>
<evidence type="ECO:0000313" key="2">
    <source>
        <dbReference type="EnsemblMetazoa" id="ADIR007358-PA"/>
    </source>
</evidence>
<reference evidence="2" key="2">
    <citation type="submission" date="2020-05" db="UniProtKB">
        <authorList>
            <consortium name="EnsemblMetazoa"/>
        </authorList>
    </citation>
    <scope>IDENTIFICATION</scope>
    <source>
        <strain evidence="2">WRAIR2</strain>
    </source>
</reference>
<organism evidence="2 3">
    <name type="scientific">Anopheles dirus</name>
    <dbReference type="NCBI Taxonomy" id="7168"/>
    <lineage>
        <taxon>Eukaryota</taxon>
        <taxon>Metazoa</taxon>
        <taxon>Ecdysozoa</taxon>
        <taxon>Arthropoda</taxon>
        <taxon>Hexapoda</taxon>
        <taxon>Insecta</taxon>
        <taxon>Pterygota</taxon>
        <taxon>Neoptera</taxon>
        <taxon>Endopterygota</taxon>
        <taxon>Diptera</taxon>
        <taxon>Nematocera</taxon>
        <taxon>Culicoidea</taxon>
        <taxon>Culicidae</taxon>
        <taxon>Anophelinae</taxon>
        <taxon>Anopheles</taxon>
    </lineage>
</organism>
<feature type="region of interest" description="Disordered" evidence="1">
    <location>
        <begin position="1030"/>
        <end position="1077"/>
    </location>
</feature>
<feature type="compositionally biased region" description="Gly residues" evidence="1">
    <location>
        <begin position="254"/>
        <end position="264"/>
    </location>
</feature>
<dbReference type="EnsemblMetazoa" id="ADIR007358-RA">
    <property type="protein sequence ID" value="ADIR007358-PA"/>
    <property type="gene ID" value="ADIR007358"/>
</dbReference>
<feature type="compositionally biased region" description="Polar residues" evidence="1">
    <location>
        <begin position="458"/>
        <end position="474"/>
    </location>
</feature>
<feature type="region of interest" description="Disordered" evidence="1">
    <location>
        <begin position="785"/>
        <end position="808"/>
    </location>
</feature>
<dbReference type="InterPro" id="IPR052237">
    <property type="entry name" value="Ataxin-7-like_regulator"/>
</dbReference>
<dbReference type="PANTHER" id="PTHR15117:SF24">
    <property type="entry name" value="SCA7 DOMAIN-CONTAINING PROTEIN"/>
    <property type="match status" value="1"/>
</dbReference>
<feature type="region of interest" description="Disordered" evidence="1">
    <location>
        <begin position="151"/>
        <end position="187"/>
    </location>
</feature>
<dbReference type="Proteomes" id="UP000075884">
    <property type="component" value="Unassembled WGS sequence"/>
</dbReference>
<reference evidence="3" key="1">
    <citation type="submission" date="2013-03" db="EMBL/GenBank/DDBJ databases">
        <title>The Genome Sequence of Anopheles dirus WRAIR2.</title>
        <authorList>
            <consortium name="The Broad Institute Genomics Platform"/>
            <person name="Neafsey D.E."/>
            <person name="Walton C."/>
            <person name="Walker B."/>
            <person name="Young S.K."/>
            <person name="Zeng Q."/>
            <person name="Gargeya S."/>
            <person name="Fitzgerald M."/>
            <person name="Haas B."/>
            <person name="Abouelleil A."/>
            <person name="Allen A.W."/>
            <person name="Alvarado L."/>
            <person name="Arachchi H.M."/>
            <person name="Berlin A.M."/>
            <person name="Chapman S.B."/>
            <person name="Gainer-Dewar J."/>
            <person name="Goldberg J."/>
            <person name="Griggs A."/>
            <person name="Gujja S."/>
            <person name="Hansen M."/>
            <person name="Howarth C."/>
            <person name="Imamovic A."/>
            <person name="Ireland A."/>
            <person name="Larimer J."/>
            <person name="McCowan C."/>
            <person name="Murphy C."/>
            <person name="Pearson M."/>
            <person name="Poon T.W."/>
            <person name="Priest M."/>
            <person name="Roberts A."/>
            <person name="Saif S."/>
            <person name="Shea T."/>
            <person name="Sisk P."/>
            <person name="Sykes S."/>
            <person name="Wortman J."/>
            <person name="Nusbaum C."/>
            <person name="Birren B."/>
        </authorList>
    </citation>
    <scope>NUCLEOTIDE SEQUENCE [LARGE SCALE GENOMIC DNA]</scope>
    <source>
        <strain evidence="3">WRAIR2</strain>
    </source>
</reference>
<feature type="compositionally biased region" description="Basic and acidic residues" evidence="1">
    <location>
        <begin position="1111"/>
        <end position="1131"/>
    </location>
</feature>
<dbReference type="PANTHER" id="PTHR15117">
    <property type="entry name" value="ATAXIN 7 RELATED"/>
    <property type="match status" value="1"/>
</dbReference>
<feature type="compositionally biased region" description="Low complexity" evidence="1">
    <location>
        <begin position="378"/>
        <end position="393"/>
    </location>
</feature>
<feature type="compositionally biased region" description="Low complexity" evidence="1">
    <location>
        <begin position="265"/>
        <end position="289"/>
    </location>
</feature>
<dbReference type="AlphaFoldDB" id="A0A182NI85"/>
<feature type="compositionally biased region" description="Polar residues" evidence="1">
    <location>
        <begin position="360"/>
        <end position="369"/>
    </location>
</feature>
<feature type="compositionally biased region" description="Low complexity" evidence="1">
    <location>
        <begin position="788"/>
        <end position="808"/>
    </location>
</feature>
<protein>
    <submittedName>
        <fullName evidence="2">Uncharacterized protein</fullName>
    </submittedName>
</protein>
<evidence type="ECO:0000256" key="1">
    <source>
        <dbReference type="SAM" id="MobiDB-lite"/>
    </source>
</evidence>
<proteinExistence type="predicted"/>
<dbReference type="VEuPathDB" id="VectorBase:ADIR007358"/>
<feature type="region of interest" description="Disordered" evidence="1">
    <location>
        <begin position="351"/>
        <end position="394"/>
    </location>
</feature>
<evidence type="ECO:0000313" key="3">
    <source>
        <dbReference type="Proteomes" id="UP000075884"/>
    </source>
</evidence>
<feature type="compositionally biased region" description="Polar residues" evidence="1">
    <location>
        <begin position="519"/>
        <end position="530"/>
    </location>
</feature>
<feature type="region of interest" description="Disordered" evidence="1">
    <location>
        <begin position="971"/>
        <end position="1002"/>
    </location>
</feature>
<feature type="region of interest" description="Disordered" evidence="1">
    <location>
        <begin position="457"/>
        <end position="588"/>
    </location>
</feature>
<feature type="region of interest" description="Disordered" evidence="1">
    <location>
        <begin position="1158"/>
        <end position="1180"/>
    </location>
</feature>
<sequence length="1180" mass="121848">MNRDSVAIGGGLAKLKGQSWKIFIERTPNGGSSTLEADDDDAGILLELGGDQQKHTKSYASASLSGLQGALHSHTSGTKHAANVSEPHAQSRTRGSVMRLDKADMGLYGICPETDPFYAVICDICGSVVKPQGLQKHMTNRHHSYINHTTTHKLSANGTNTTTTGSSNSSSTSSSNNNSNSSVSEHLTGGYVSVGTLGTEKTDGMDSKNLISSSYDELPATLLDTSAGGIVPPVKVRSSGSGKVKSKSTKSGSTHGGAAGGSGGSSSKSSVGYAGSAGSSSNSSSLSTSFSKASISTSHTAATGDGGGATSGGIPEFGGAIGAGGVPLVLMNNCSVVLEKKSTFTIGNAATSAPIGDATTPATVPSQPTKSSSKRGSKQASSSSSSSSPSSSKTLDKLLAEMRAHGMAATTSSSGAAALKEDTAGFMEVIEPSNGSSAAAAASATVYDAAVSGERRNTLNASGESSNVRSTTPQSTTEGSKSSHHGTGSSGSQKVPSSESRTERSKHKISSRSSSHSSATGGTSHQPSSKSSHRQGSLKHGQSREPPAVSLPTGMQNCSLPQQHQQILMPQNASSTADMNMTSSQQFPTEELGATASNTTTSIPEQHTAIVMDPNTNLLKISDGTMAGDGSQQQQQYATTNLVQAADGLTVTLPLSVISSMNLAGTNLVSMAHGSAPATTASGPDVVGPGTGPNGMLPPGVVDCGAGAAVEQTAFIPAELIDQIPLVAANGTELHDAAYRLAASAAGTASGQGPNGLADLSVGMQAYSDQINYTLQSFAQSLPHTADGGVQQQQQHQQHQRQHQGQTGQVDLVDSIDDIVPTINLLPTATNPLVIPQLQGDLADSIILTPNQLSSLSLVDQHFIDNISALKTVSEIDPLTVNGPVDISKLMLLKKVDEQFLREKQQQQQQQQLQFPYPLAPHEEPRGVKMWYSALPKPLHVNSFQLRRLAGGYVMNRKLLNVRRNLVSETNLDGKRHLQSPSATGTPHSPLGGAGTARAGARSGSDILLASLASPTGAGKGKAAGDQLTGSVNGGLGSPTGSGSGIVLNRSNSSSNRGQRRLIMLPQQQERSEKSSCLSSNAYFKNLITSMQQQQQQQQQQHQQQHQHQQHTKEKETAKSGTDDGAGDRAMHSMKRSASSLTMLSNKRLKIINNLHNSTAPPPVLLQGSGGGGKVKSKVL</sequence>
<feature type="compositionally biased region" description="Low complexity" evidence="1">
    <location>
        <begin position="157"/>
        <end position="182"/>
    </location>
</feature>
<name>A0A182NI85_9DIPT</name>
<accession>A0A182NI85</accession>